<comment type="caution">
    <text evidence="3">The sequence shown here is derived from an EMBL/GenBank/DDBJ whole genome shotgun (WGS) entry which is preliminary data.</text>
</comment>
<feature type="compositionally biased region" description="Low complexity" evidence="1">
    <location>
        <begin position="283"/>
        <end position="306"/>
    </location>
</feature>
<keyword evidence="2" id="KW-0732">Signal</keyword>
<dbReference type="AlphaFoldDB" id="A0A226ELV0"/>
<evidence type="ECO:0000256" key="2">
    <source>
        <dbReference type="SAM" id="SignalP"/>
    </source>
</evidence>
<dbReference type="EMBL" id="LNIX01000003">
    <property type="protein sequence ID" value="OXA58127.1"/>
    <property type="molecule type" value="Genomic_DNA"/>
</dbReference>
<protein>
    <submittedName>
        <fullName evidence="3">Uncharacterized protein</fullName>
    </submittedName>
</protein>
<dbReference type="Proteomes" id="UP000198287">
    <property type="component" value="Unassembled WGS sequence"/>
</dbReference>
<sequence>MCNLLNLLLLLLIVNLSLVKATYTNISEHSGNVGWIRLCTSGGGDNILGVVTADKCSSGYWFKDPVKIGCACGHGVWIFAKGWCDKAVKVIVAYNGSCFSVRYIRSIGNPSKAYMPYHFQSTSGFEYIQELPANFEYSYYSPTYDQHLGAIFPINQIESLNSRRCLEFNTTKKSAVTMKYYADKLPYRQTNYCYKPHGQKNLYEYDDVFEINQFFSIREKRKDPTKPYGKLPSGSGKNDAKCAAMCIGNGVDRGGNETTKGQDSTVPPDYLDPLRDDYLIIEPVSPSPVGGGNSSDSNSTNSTDSTATGPKMRLEFKLFNHKSLHDCDGTTPKYNLTTKTIREINEQTKRMILANLGYSLKGISTPKVGVNDYILLQVSRKIVQSVCPDEEVPHTVLTGLLRMFRVALKESLQFYPFEDKDENRTLAIYEGLKTCLNSSKPFTFNYGNSSDPDAKCPTAEFRDVSYEYGGGKPINRTILTDLPTQLKTDLQQLDLPVEVAWKTYLLTQYYCSRHFTFNASEYSYFYDKIEMFFNRWIQHRWYYPGPSLKAYAYVFQMYDLNKFSENLDKCVGASRSFSNNRKWIKRPRYVKHCGGALDFITPELTEFKQKAYCLPFWHSPSSNPGINYDPSKEGGEGCVQYKKYEWEDEVTPNILVNWNNKI</sequence>
<organism evidence="3 4">
    <name type="scientific">Folsomia candida</name>
    <name type="common">Springtail</name>
    <dbReference type="NCBI Taxonomy" id="158441"/>
    <lineage>
        <taxon>Eukaryota</taxon>
        <taxon>Metazoa</taxon>
        <taxon>Ecdysozoa</taxon>
        <taxon>Arthropoda</taxon>
        <taxon>Hexapoda</taxon>
        <taxon>Collembola</taxon>
        <taxon>Entomobryomorpha</taxon>
        <taxon>Isotomoidea</taxon>
        <taxon>Isotomidae</taxon>
        <taxon>Proisotominae</taxon>
        <taxon>Folsomia</taxon>
    </lineage>
</organism>
<evidence type="ECO:0000256" key="1">
    <source>
        <dbReference type="SAM" id="MobiDB-lite"/>
    </source>
</evidence>
<reference evidence="3 4" key="1">
    <citation type="submission" date="2015-12" db="EMBL/GenBank/DDBJ databases">
        <title>The genome of Folsomia candida.</title>
        <authorList>
            <person name="Faddeeva A."/>
            <person name="Derks M.F."/>
            <person name="Anvar Y."/>
            <person name="Smit S."/>
            <person name="Van Straalen N."/>
            <person name="Roelofs D."/>
        </authorList>
    </citation>
    <scope>NUCLEOTIDE SEQUENCE [LARGE SCALE GENOMIC DNA]</scope>
    <source>
        <strain evidence="3 4">VU population</strain>
        <tissue evidence="3">Whole body</tissue>
    </source>
</reference>
<gene>
    <name evidence="3" type="ORF">Fcan01_07572</name>
</gene>
<keyword evidence="4" id="KW-1185">Reference proteome</keyword>
<feature type="region of interest" description="Disordered" evidence="1">
    <location>
        <begin position="282"/>
        <end position="311"/>
    </location>
</feature>
<feature type="chain" id="PRO_5012759371" evidence="2">
    <location>
        <begin position="22"/>
        <end position="662"/>
    </location>
</feature>
<proteinExistence type="predicted"/>
<name>A0A226ELV0_FOLCA</name>
<evidence type="ECO:0000313" key="4">
    <source>
        <dbReference type="Proteomes" id="UP000198287"/>
    </source>
</evidence>
<feature type="signal peptide" evidence="2">
    <location>
        <begin position="1"/>
        <end position="21"/>
    </location>
</feature>
<evidence type="ECO:0000313" key="3">
    <source>
        <dbReference type="EMBL" id="OXA58127.1"/>
    </source>
</evidence>
<dbReference type="OrthoDB" id="8274215at2759"/>
<dbReference type="OMA" id="RWIQHRW"/>
<accession>A0A226ELV0</accession>